<accession>A0A3U4YH10</accession>
<name>A0A3U4YH10_SALET</name>
<dbReference type="EMBL" id="AAIVFG010000048">
    <property type="protein sequence ID" value="ECI4618477.1"/>
    <property type="molecule type" value="Genomic_DNA"/>
</dbReference>
<sequence length="144" mass="16290">MINKIDIPEDQVYICSFLASPESIEDAFVYCRKYLNSDEETEFTYALMFMLYGLLKYEGTTIGIDSDLRERLEKLIKEKKSRRKNGADGMARNRAEWFQQQPCPVTPVCAKSAGDISATAAVSERDIVCGICVPGFFSRFAFTP</sequence>
<dbReference type="AlphaFoldDB" id="A0A3U4YH10"/>
<comment type="caution">
    <text evidence="2">The sequence shown here is derived from an EMBL/GenBank/DDBJ whole genome shotgun (WGS) entry which is preliminary data.</text>
</comment>
<evidence type="ECO:0000313" key="1">
    <source>
        <dbReference type="EMBL" id="ECI4618477.1"/>
    </source>
</evidence>
<proteinExistence type="predicted"/>
<organism evidence="2">
    <name type="scientific">Salmonella enterica I</name>
    <dbReference type="NCBI Taxonomy" id="59201"/>
    <lineage>
        <taxon>Bacteria</taxon>
        <taxon>Pseudomonadati</taxon>
        <taxon>Pseudomonadota</taxon>
        <taxon>Gammaproteobacteria</taxon>
        <taxon>Enterobacterales</taxon>
        <taxon>Enterobacteriaceae</taxon>
        <taxon>Salmonella</taxon>
    </lineage>
</organism>
<protein>
    <submittedName>
        <fullName evidence="2">Uncharacterized protein</fullName>
    </submittedName>
</protein>
<gene>
    <name evidence="1" type="ORF">DPC26_23195</name>
    <name evidence="2" type="ORF">FRN22_22135</name>
</gene>
<dbReference type="EMBL" id="AAJCYU010000044">
    <property type="protein sequence ID" value="ECK7315404.1"/>
    <property type="molecule type" value="Genomic_DNA"/>
</dbReference>
<evidence type="ECO:0000313" key="2">
    <source>
        <dbReference type="EMBL" id="ECK7315404.1"/>
    </source>
</evidence>
<reference evidence="2" key="1">
    <citation type="submission" date="2019-08" db="EMBL/GenBank/DDBJ databases">
        <authorList>
            <person name="Ashton P.M."/>
            <person name="Dallman T."/>
            <person name="Nair S."/>
            <person name="De Pinna E."/>
            <person name="Peters T."/>
            <person name="Grant K."/>
        </authorList>
    </citation>
    <scope>NUCLEOTIDE SEQUENCE</scope>
    <source>
        <strain evidence="1">527491</strain>
        <strain evidence="2">780192</strain>
    </source>
</reference>